<dbReference type="SUPFAM" id="SSF52540">
    <property type="entry name" value="P-loop containing nucleoside triphosphate hydrolases"/>
    <property type="match status" value="1"/>
</dbReference>
<dbReference type="InterPro" id="IPR027417">
    <property type="entry name" value="P-loop_NTPase"/>
</dbReference>
<dbReference type="RefSeq" id="WP_040040141.1">
    <property type="nucleotide sequence ID" value="NZ_JWJG01000028.1"/>
</dbReference>
<dbReference type="OrthoDB" id="8477405at2"/>
<proteinExistence type="predicted"/>
<dbReference type="Gene3D" id="3.40.50.300">
    <property type="entry name" value="P-loop containing nucleotide triphosphate hydrolases"/>
    <property type="match status" value="1"/>
</dbReference>
<evidence type="ECO:0000313" key="2">
    <source>
        <dbReference type="Proteomes" id="UP000031572"/>
    </source>
</evidence>
<dbReference type="Pfam" id="PF13481">
    <property type="entry name" value="AAA_25"/>
    <property type="match status" value="1"/>
</dbReference>
<protein>
    <submittedName>
        <fullName evidence="1">Uncharacterized protein</fullName>
    </submittedName>
</protein>
<organism evidence="1 2">
    <name type="scientific">Noviherbaspirillum autotrophicum</name>
    <dbReference type="NCBI Taxonomy" id="709839"/>
    <lineage>
        <taxon>Bacteria</taxon>
        <taxon>Pseudomonadati</taxon>
        <taxon>Pseudomonadota</taxon>
        <taxon>Betaproteobacteria</taxon>
        <taxon>Burkholderiales</taxon>
        <taxon>Oxalobacteraceae</taxon>
        <taxon>Noviherbaspirillum</taxon>
    </lineage>
</organism>
<keyword evidence="2" id="KW-1185">Reference proteome</keyword>
<accession>A0A0C1YLG5</accession>
<name>A0A0C1YLG5_9BURK</name>
<dbReference type="Proteomes" id="UP000031572">
    <property type="component" value="Unassembled WGS sequence"/>
</dbReference>
<evidence type="ECO:0000313" key="1">
    <source>
        <dbReference type="EMBL" id="KIF81317.1"/>
    </source>
</evidence>
<sequence>MDTSELVGRMKMLSKGLKCNPEALANNFVLCARQIQTTITGNFIEIETEESQLGILGYAQANKIDLIVVDNLTTLSGQLDENASKDMKPFNTFLLRAKQLGIAVLVVHHQGKSKDGGARGSTAMMATFNLVLKLEASTQERAVGDKDARFTVVFEKNRGNVESRPLPVRVMQNVGDEFRTGDETVMLTVDPDADSNGIRAVKLLKTCKYKTQSELAQAFGVKQPAMSKILKSAIAQGLLKDNDPREYYRRAMEATAPDADAIAGESREDF</sequence>
<gene>
    <name evidence="1" type="ORF">TSA66_11565</name>
</gene>
<dbReference type="EMBL" id="JWJG01000028">
    <property type="protein sequence ID" value="KIF81317.1"/>
    <property type="molecule type" value="Genomic_DNA"/>
</dbReference>
<comment type="caution">
    <text evidence="1">The sequence shown here is derived from an EMBL/GenBank/DDBJ whole genome shotgun (WGS) entry which is preliminary data.</text>
</comment>
<dbReference type="AlphaFoldDB" id="A0A0C1YLG5"/>
<dbReference type="STRING" id="709839.TSA66_11565"/>
<reference evidence="1 2" key="1">
    <citation type="submission" date="2014-12" db="EMBL/GenBank/DDBJ databases">
        <title>Denitrispirillum autotrophicum gen. nov., sp. nov., Denitrifying, Facultatively Autotrophic Bacteria Isolated from Rice Paddy Soil.</title>
        <authorList>
            <person name="Ishii S."/>
            <person name="Ashida N."/>
            <person name="Ohno H."/>
            <person name="Otsuka S."/>
            <person name="Yokota A."/>
            <person name="Senoo K."/>
        </authorList>
    </citation>
    <scope>NUCLEOTIDE SEQUENCE [LARGE SCALE GENOMIC DNA]</scope>
    <source>
        <strain evidence="1 2">TSA66</strain>
    </source>
</reference>